<evidence type="ECO:0000256" key="1">
    <source>
        <dbReference type="ARBA" id="ARBA00022801"/>
    </source>
</evidence>
<feature type="compositionally biased region" description="Low complexity" evidence="4">
    <location>
        <begin position="330"/>
        <end position="339"/>
    </location>
</feature>
<sequence length="1094" mass="121650">QAQALPLALRGCDLRASSPIGTGKRLAYLLPAIVHIEAQEKLKKKSDEEKSDRATPIALVLAATREEATQIEAWAQKLLRHSREGRHRESGGVWCACVQDNMKRSKLSFQDPHWSTTHLVVAMASRLAEFVQAKVISLERVSYFVVDSADHMLADKLKGAVLAISSQVRPDRQSLVFANEWSEEVGDLAKSVCTAVGHRRAPFARISAEASRTSARIGCLADDLRKRGGEREHQVIVVQVPEREDREETERRLADKEARLLEHLKRVLAEDKDNKAARRWPEEVQRALHTAASGSREPRTGSCSACGQRPSAWPPTTLPSQRWHEKGRAEAAVAEAARATPRKEQHRQQRPLGARRGGMALDGKSSTGMRSQQARTRPGADRYHGRGALARPALASSSKADQRAQKVIDSVAACTLDEATSHPKWQAPPADRAGIQKFLSSADQRLRKLGDLVIAKQAAGDSTKEQLMEISVIKYQKLVTRRPNDQLQVLSKRRKAVKLEVIALEAKTNELRDDLKAKQQELRQLESNIADVRVVLADGGAADDEGDWDTDGFGLAPSWDTFHKAVIDRRLNSEAPGDGPPAWPAGVAKANAERAHQQQRHAEAEQEFAAELAEVRRVAREQALRRNAEQAKLRLIKKQQAEQLEFATQMEARIISHDAAFSQAKAEAEAATQRANHLREQLEYARAEHRAQPQPQDRVYQDLLRASAEAQEALRQAQHESAQATATAGTLKQQLTRQELVMEEKLQEAKKNHALELEAAAESARVQAIAQAQVVANAKGKGALPPAGAARLQGIAQTAARQQDRLKQTKSELEAAEARIHELQQYSKLEAGAAQRAVQVAYHEAAELRSTSEERQIPHEVQALQFALLRTRAEEEEIAKASLKDKEAMRAELEGSAERIRSSLTRQVMIEEANAHDLQLHTESLRQELSSYAVQLSEQRSNAEVQEQALEEELAQALTFRIASMEEASAMEDFASQQRTGREVAIHLALQESLQRSRTLHTELDAIAKKEQQGATETEELKLRTQSLEAIAASRERERKAMVSLYAEMRQYGQEGYDFTKRAAHHLVQGGHLPTSQESMDDYQEAADLHEKTR</sequence>
<reference evidence="6" key="1">
    <citation type="submission" date="2023-10" db="EMBL/GenBank/DDBJ databases">
        <authorList>
            <person name="Chen Y."/>
            <person name="Shah S."/>
            <person name="Dougan E. K."/>
            <person name="Thang M."/>
            <person name="Chan C."/>
        </authorList>
    </citation>
    <scope>NUCLEOTIDE SEQUENCE [LARGE SCALE GENOMIC DNA]</scope>
</reference>
<feature type="domain" description="Helicase ATP-binding" evidence="5">
    <location>
        <begin position="5"/>
        <end position="177"/>
    </location>
</feature>
<dbReference type="SMART" id="SM00487">
    <property type="entry name" value="DEXDc"/>
    <property type="match status" value="1"/>
</dbReference>
<keyword evidence="2" id="KW-0347">Helicase</keyword>
<keyword evidence="1" id="KW-0378">Hydrolase</keyword>
<dbReference type="PROSITE" id="PS51192">
    <property type="entry name" value="HELICASE_ATP_BIND_1"/>
    <property type="match status" value="1"/>
</dbReference>
<dbReference type="InterPro" id="IPR014001">
    <property type="entry name" value="Helicase_ATP-bd"/>
</dbReference>
<name>A0ABN9XGD4_9DINO</name>
<dbReference type="EMBL" id="CAUYUJ010020294">
    <property type="protein sequence ID" value="CAK0897214.1"/>
    <property type="molecule type" value="Genomic_DNA"/>
</dbReference>
<feature type="compositionally biased region" description="Polar residues" evidence="4">
    <location>
        <begin position="364"/>
        <end position="375"/>
    </location>
</feature>
<evidence type="ECO:0000313" key="7">
    <source>
        <dbReference type="Proteomes" id="UP001189429"/>
    </source>
</evidence>
<proteinExistence type="predicted"/>
<keyword evidence="3" id="KW-0175">Coiled coil</keyword>
<feature type="region of interest" description="Disordered" evidence="4">
    <location>
        <begin position="1069"/>
        <end position="1094"/>
    </location>
</feature>
<evidence type="ECO:0000256" key="4">
    <source>
        <dbReference type="SAM" id="MobiDB-lite"/>
    </source>
</evidence>
<dbReference type="SUPFAM" id="SSF52540">
    <property type="entry name" value="P-loop containing nucleoside triphosphate hydrolases"/>
    <property type="match status" value="1"/>
</dbReference>
<evidence type="ECO:0000256" key="3">
    <source>
        <dbReference type="SAM" id="Coils"/>
    </source>
</evidence>
<evidence type="ECO:0000313" key="6">
    <source>
        <dbReference type="EMBL" id="CAK0897214.1"/>
    </source>
</evidence>
<feature type="region of interest" description="Disordered" evidence="4">
    <location>
        <begin position="273"/>
        <end position="386"/>
    </location>
</feature>
<feature type="coiled-coil region" evidence="3">
    <location>
        <begin position="587"/>
        <end position="763"/>
    </location>
</feature>
<dbReference type="Gene3D" id="3.40.50.300">
    <property type="entry name" value="P-loop containing nucleotide triphosphate hydrolases"/>
    <property type="match status" value="1"/>
</dbReference>
<keyword evidence="2" id="KW-0067">ATP-binding</keyword>
<evidence type="ECO:0000256" key="2">
    <source>
        <dbReference type="ARBA" id="ARBA00022806"/>
    </source>
</evidence>
<keyword evidence="2" id="KW-0547">Nucleotide-binding</keyword>
<feature type="compositionally biased region" description="Basic and acidic residues" evidence="4">
    <location>
        <begin position="273"/>
        <end position="286"/>
    </location>
</feature>
<dbReference type="Pfam" id="PF00270">
    <property type="entry name" value="DEAD"/>
    <property type="match status" value="1"/>
</dbReference>
<protein>
    <recommendedName>
        <fullName evidence="5">Helicase ATP-binding domain-containing protein</fullName>
    </recommendedName>
</protein>
<dbReference type="PANTHER" id="PTHR47958">
    <property type="entry name" value="ATP-DEPENDENT RNA HELICASE DBP3"/>
    <property type="match status" value="1"/>
</dbReference>
<organism evidence="6 7">
    <name type="scientific">Prorocentrum cordatum</name>
    <dbReference type="NCBI Taxonomy" id="2364126"/>
    <lineage>
        <taxon>Eukaryota</taxon>
        <taxon>Sar</taxon>
        <taxon>Alveolata</taxon>
        <taxon>Dinophyceae</taxon>
        <taxon>Prorocentrales</taxon>
        <taxon>Prorocentraceae</taxon>
        <taxon>Prorocentrum</taxon>
    </lineage>
</organism>
<accession>A0ABN9XGD4</accession>
<dbReference type="InterPro" id="IPR027417">
    <property type="entry name" value="P-loop_NTPase"/>
</dbReference>
<dbReference type="InterPro" id="IPR011545">
    <property type="entry name" value="DEAD/DEAH_box_helicase_dom"/>
</dbReference>
<feature type="coiled-coil region" evidence="3">
    <location>
        <begin position="792"/>
        <end position="826"/>
    </location>
</feature>
<keyword evidence="7" id="KW-1185">Reference proteome</keyword>
<dbReference type="Proteomes" id="UP001189429">
    <property type="component" value="Unassembled WGS sequence"/>
</dbReference>
<feature type="coiled-coil region" evidence="3">
    <location>
        <begin position="487"/>
        <end position="535"/>
    </location>
</feature>
<evidence type="ECO:0000259" key="5">
    <source>
        <dbReference type="PROSITE" id="PS51192"/>
    </source>
</evidence>
<gene>
    <name evidence="6" type="ORF">PCOR1329_LOCUS75462</name>
</gene>
<comment type="caution">
    <text evidence="6">The sequence shown here is derived from an EMBL/GenBank/DDBJ whole genome shotgun (WGS) entry which is preliminary data.</text>
</comment>
<feature type="non-terminal residue" evidence="6">
    <location>
        <position position="1"/>
    </location>
</feature>